<comment type="similarity">
    <text evidence="1">Belongs to the peptidase A31 family.</text>
</comment>
<keyword evidence="4" id="KW-0378">Hydrolase</keyword>
<gene>
    <name evidence="5" type="ORF">GCM10011349_45100</name>
</gene>
<evidence type="ECO:0000256" key="2">
    <source>
        <dbReference type="ARBA" id="ARBA00022670"/>
    </source>
</evidence>
<evidence type="ECO:0000256" key="1">
    <source>
        <dbReference type="ARBA" id="ARBA00006814"/>
    </source>
</evidence>
<evidence type="ECO:0008006" key="7">
    <source>
        <dbReference type="Google" id="ProtNLM"/>
    </source>
</evidence>
<dbReference type="PANTHER" id="PTHR30302:SF1">
    <property type="entry name" value="HYDROGENASE 2 MATURATION PROTEASE"/>
    <property type="match status" value="1"/>
</dbReference>
<dbReference type="EMBL" id="BMLK01000041">
    <property type="protein sequence ID" value="GGN61973.1"/>
    <property type="molecule type" value="Genomic_DNA"/>
</dbReference>
<dbReference type="SUPFAM" id="SSF53163">
    <property type="entry name" value="HybD-like"/>
    <property type="match status" value="1"/>
</dbReference>
<keyword evidence="3" id="KW-0064">Aspartyl protease</keyword>
<keyword evidence="6" id="KW-1185">Reference proteome</keyword>
<dbReference type="Gene3D" id="3.40.50.1450">
    <property type="entry name" value="HybD-like"/>
    <property type="match status" value="1"/>
</dbReference>
<evidence type="ECO:0000313" key="5">
    <source>
        <dbReference type="EMBL" id="GGN61973.1"/>
    </source>
</evidence>
<reference evidence="6" key="1">
    <citation type="journal article" date="2019" name="Int. J. Syst. Evol. Microbiol.">
        <title>The Global Catalogue of Microorganisms (GCM) 10K type strain sequencing project: providing services to taxonomists for standard genome sequencing and annotation.</title>
        <authorList>
            <consortium name="The Broad Institute Genomics Platform"/>
            <consortium name="The Broad Institute Genome Sequencing Center for Infectious Disease"/>
            <person name="Wu L."/>
            <person name="Ma J."/>
        </authorList>
    </citation>
    <scope>NUCLEOTIDE SEQUENCE [LARGE SCALE GENOMIC DNA]</scope>
    <source>
        <strain evidence="6">CGMCC 1.6784</strain>
    </source>
</reference>
<evidence type="ECO:0000256" key="3">
    <source>
        <dbReference type="ARBA" id="ARBA00022750"/>
    </source>
</evidence>
<dbReference type="RefSeq" id="WP_188823587.1">
    <property type="nucleotide sequence ID" value="NZ_BMLK01000041.1"/>
</dbReference>
<protein>
    <recommendedName>
        <fullName evidence="7">Hydrogenase maturation protease</fullName>
    </recommendedName>
</protein>
<keyword evidence="2" id="KW-0645">Protease</keyword>
<dbReference type="InterPro" id="IPR023430">
    <property type="entry name" value="Pept_HybD-like_dom_sf"/>
</dbReference>
<proteinExistence type="inferred from homology"/>
<evidence type="ECO:0000256" key="4">
    <source>
        <dbReference type="ARBA" id="ARBA00022801"/>
    </source>
</evidence>
<evidence type="ECO:0000313" key="6">
    <source>
        <dbReference type="Proteomes" id="UP000605099"/>
    </source>
</evidence>
<name>A0ABQ2K163_9SPHN</name>
<dbReference type="Proteomes" id="UP000605099">
    <property type="component" value="Unassembled WGS sequence"/>
</dbReference>
<accession>A0ABQ2K163</accession>
<dbReference type="InterPro" id="IPR000671">
    <property type="entry name" value="Peptidase_A31"/>
</dbReference>
<comment type="caution">
    <text evidence="5">The sequence shown here is derived from an EMBL/GenBank/DDBJ whole genome shotgun (WGS) entry which is preliminary data.</text>
</comment>
<dbReference type="Pfam" id="PF01750">
    <property type="entry name" value="HycI"/>
    <property type="match status" value="1"/>
</dbReference>
<dbReference type="NCBIfam" id="TIGR00072">
    <property type="entry name" value="hydrog_prot"/>
    <property type="match status" value="1"/>
</dbReference>
<sequence>MRPLLVLCLGNPDRGDDGFGPAVAEVLDGTLPPDVTLMARSGDMLTMLEDWAGFDALICVDAAGGGDRPGRIHRIDLAEEDLPRDMAFLSSHAFGLGEAIALARTLDLAPADIVVYAVEGQRFDGGSEMTPPVAAAIGPVAERITAEVARLQEAANHA</sequence>
<dbReference type="PANTHER" id="PTHR30302">
    <property type="entry name" value="HYDROGENASE 1 MATURATION PROTEASE"/>
    <property type="match status" value="1"/>
</dbReference>
<organism evidence="5 6">
    <name type="scientific">Novosphingobium indicum</name>
    <dbReference type="NCBI Taxonomy" id="462949"/>
    <lineage>
        <taxon>Bacteria</taxon>
        <taxon>Pseudomonadati</taxon>
        <taxon>Pseudomonadota</taxon>
        <taxon>Alphaproteobacteria</taxon>
        <taxon>Sphingomonadales</taxon>
        <taxon>Sphingomonadaceae</taxon>
        <taxon>Novosphingobium</taxon>
    </lineage>
</organism>
<dbReference type="CDD" id="cd00518">
    <property type="entry name" value="H2MP"/>
    <property type="match status" value="1"/>
</dbReference>